<dbReference type="InterPro" id="IPR041588">
    <property type="entry name" value="Integrase_H2C2"/>
</dbReference>
<dbReference type="InterPro" id="IPR012337">
    <property type="entry name" value="RNaseH-like_sf"/>
</dbReference>
<dbReference type="Gene3D" id="3.30.420.10">
    <property type="entry name" value="Ribonuclease H-like superfamily/Ribonuclease H"/>
    <property type="match status" value="1"/>
</dbReference>
<accession>A0A6J1Q4V1</accession>
<dbReference type="Pfam" id="PF18701">
    <property type="entry name" value="DUF5641"/>
    <property type="match status" value="1"/>
</dbReference>
<keyword evidence="2" id="KW-1185">Reference proteome</keyword>
<dbReference type="OrthoDB" id="7550050at2759"/>
<dbReference type="InterPro" id="IPR005312">
    <property type="entry name" value="DUF1759"/>
</dbReference>
<dbReference type="SUPFAM" id="SSF53098">
    <property type="entry name" value="Ribonuclease H-like"/>
    <property type="match status" value="1"/>
</dbReference>
<dbReference type="PROSITE" id="PS50994">
    <property type="entry name" value="INTEGRASE"/>
    <property type="match status" value="1"/>
</dbReference>
<dbReference type="InterPro" id="IPR008042">
    <property type="entry name" value="Retrotrans_Pao"/>
</dbReference>
<dbReference type="CDD" id="cd00303">
    <property type="entry name" value="retropepsin_like"/>
    <property type="match status" value="1"/>
</dbReference>
<dbReference type="InterPro" id="IPR043502">
    <property type="entry name" value="DNA/RNA_pol_sf"/>
</dbReference>
<gene>
    <name evidence="3" type="primary">LOC112458046</name>
</gene>
<name>A0A6J1Q4V1_9HYME</name>
<proteinExistence type="predicted"/>
<dbReference type="InterPro" id="IPR040676">
    <property type="entry name" value="DUF5641"/>
</dbReference>
<dbReference type="GO" id="GO:0042575">
    <property type="term" value="C:DNA polymerase complex"/>
    <property type="evidence" value="ECO:0007669"/>
    <property type="project" value="UniProtKB-ARBA"/>
</dbReference>
<dbReference type="InterPro" id="IPR001584">
    <property type="entry name" value="Integrase_cat-core"/>
</dbReference>
<dbReference type="GO" id="GO:0003676">
    <property type="term" value="F:nucleic acid binding"/>
    <property type="evidence" value="ECO:0007669"/>
    <property type="project" value="InterPro"/>
</dbReference>
<dbReference type="Pfam" id="PF05380">
    <property type="entry name" value="Peptidase_A17"/>
    <property type="match status" value="1"/>
</dbReference>
<dbReference type="Pfam" id="PF03564">
    <property type="entry name" value="DUF1759"/>
    <property type="match status" value="1"/>
</dbReference>
<evidence type="ECO:0000259" key="1">
    <source>
        <dbReference type="PROSITE" id="PS50994"/>
    </source>
</evidence>
<dbReference type="Proteomes" id="UP000504618">
    <property type="component" value="Unplaced"/>
</dbReference>
<dbReference type="GO" id="GO:0015074">
    <property type="term" value="P:DNA integration"/>
    <property type="evidence" value="ECO:0007669"/>
    <property type="project" value="InterPro"/>
</dbReference>
<evidence type="ECO:0000313" key="2">
    <source>
        <dbReference type="Proteomes" id="UP000504618"/>
    </source>
</evidence>
<dbReference type="InterPro" id="IPR036397">
    <property type="entry name" value="RNaseH_sf"/>
</dbReference>
<dbReference type="Pfam" id="PF17921">
    <property type="entry name" value="Integrase_H2C2"/>
    <property type="match status" value="1"/>
</dbReference>
<dbReference type="CDD" id="cd01644">
    <property type="entry name" value="RT_pepA17"/>
    <property type="match status" value="1"/>
</dbReference>
<organism evidence="2 3">
    <name type="scientific">Temnothorax curvispinosus</name>
    <dbReference type="NCBI Taxonomy" id="300111"/>
    <lineage>
        <taxon>Eukaryota</taxon>
        <taxon>Metazoa</taxon>
        <taxon>Ecdysozoa</taxon>
        <taxon>Arthropoda</taxon>
        <taxon>Hexapoda</taxon>
        <taxon>Insecta</taxon>
        <taxon>Pterygota</taxon>
        <taxon>Neoptera</taxon>
        <taxon>Endopterygota</taxon>
        <taxon>Hymenoptera</taxon>
        <taxon>Apocrita</taxon>
        <taxon>Aculeata</taxon>
        <taxon>Formicoidea</taxon>
        <taxon>Formicidae</taxon>
        <taxon>Myrmicinae</taxon>
        <taxon>Temnothorax</taxon>
    </lineage>
</organism>
<sequence>MAEQEFAQRAAKTKRSQAKAACTRGKTFVDETGDKPVSVIELRQRQAKFRECWQSFEDAQSDIEMFENANEQEIVNNAERQSFEEKYFEVDARFEELIIERTPETGAAGPNPFDMFRVPGNRDNPPQVHANMKLPRIDLPTFSGSYEDWYPFHDVFHSMIHTNTTLPTVQKMHYLRSSLKDEAADVISSLDIAAENYEEAWAMLKERYDDQRAIMQKHIKAIFGQSVLHKENHAELRHLLDNVLKHLRALKVLKRPVDQWDDLIIYVITTKLPPATNKEWETSLKDSNIPTLKQLTDFLAHRCRTLEAVDRNPQSPASSNSVGKTNTKKSTVANVATGNSGCVLCKGDHPIVLCGKFLGFSVDKRFQEVKTLKLCLNCLKSTDHRAKNCNAGSCKKCSKRHNTLLHMESTPQAKETETKSTDVVASVQSASLTSVNHVTRLSGQHVLLSTAIIHVQDNKGSILPCRAILDAGSQANFVTSELVEKLGLKRHPTSVPISGVGESSTETHSYVNIMVQSRFNGFKVELRCLVLRKIVQDIPNTPMRRLDIRVPPGIKLADPNFMETSKIDILIGAGLFWDLLCVGQIRTTPDQPRWQKTQFGWIAGGEISTRKTQSEATICNLITNEALDNAIAKFWEIEHGARKIKMSAEDRKCVEHFKSTVKRNSTGRFIVKLPIKHEELARLGQSKDIATRQFINLERRLNRNPSLKKDYTDFIHEYEALGHLREVQGQDIETFPHCYLPHHCVIKEESDTTKLRVVFNASCKTTTGVSLNDCLMVGPSLQQDLFFIISRFRTFEFVLVADITKMYRQVLVDESQVSLQRILWRDTPDGPIRVLELLTVTYGTGAAAFLAIKSIRTLAEIEAKNFPIGSKIVLRDFDVDDLITGANTKEAALQVRDETTKLLEKGGFVLRKWASNSPDLLVNLPDSSMMNSTRTLDKEGMCKTLGIQWNPKDDVLLYRIQIKADTNQRVTKRTILSCVAQIFDPLGLLGPVIILAKMLIQRLWTLQLGWDESLPAELHTQWSNYKSQLSQLNDIRISRRAVEVKSSTRIELHGFCDATQNAYGACIYLRTTNQRRVHTTKLLCAKSRVAPLKAVSLPRLELSAAQLLAQLTDKVVPILELKIDAVYLWTDSQIVLDWINSSSRRFNTFVANRVGDIQELTSVQSWSHVGTECNPADILSRGATPSVLKDADLWWNGPSWLRDDESSWPKVVRSSVNAEELPEQQKTIVVTSTSHEEFDIIDRFSSYVRLIKTIARCLRFVHNARSKPNDRRFDSISAQELEVSQRLIIRRIQRLIFHMEIEAIENQRPIRRDSRLLALNPFLDHEGLLRVGGRLKNANISYEIKHQLILPARHRLTRLIIEQEHKRLLHAGPQATLAAIRERYWPLSARGIVREVVHKCIICVKARPRISKQIMGDLPATRVPPARPFHNTGVDYCGPIFLREGKRRNARKSKAWTAVFVCFVTKAVHIEVVSDLTTEGFLSALKRFIGRRGRPANIYSDNGTNFVGANRELEELRTLFNREEFRHNITNKMAEDAITWHFIPPRAPHFGGLWESAVRSTKHHLIGVSADGSLTFEEAVTLLSQIEAILNSRPLTPLSSDPLDHSYLTPGHFLIGDSLISYPEPTLQDLPVNRLSRWQRIEQMRQQFWRQWSADYLNTLQQRSKWKQTIGPQLQVGQMVVVRENDLPPLSWLTGRIVEVHPGTDGMIRAATLKTAKGTLKRPASRICILPIEV</sequence>
<protein>
    <submittedName>
        <fullName evidence="3">Uncharacterized protein LOC112458046</fullName>
    </submittedName>
</protein>
<dbReference type="InterPro" id="IPR021109">
    <property type="entry name" value="Peptidase_aspartic_dom_sf"/>
</dbReference>
<dbReference type="PANTHER" id="PTHR47331:SF1">
    <property type="entry name" value="GAG-LIKE PROTEIN"/>
    <property type="match status" value="1"/>
</dbReference>
<reference evidence="3" key="1">
    <citation type="submission" date="2025-08" db="UniProtKB">
        <authorList>
            <consortium name="RefSeq"/>
        </authorList>
    </citation>
    <scope>IDENTIFICATION</scope>
    <source>
        <tissue evidence="3">Whole body</tissue>
    </source>
</reference>
<evidence type="ECO:0000313" key="3">
    <source>
        <dbReference type="RefSeq" id="XP_024877222.1"/>
    </source>
</evidence>
<dbReference type="GeneID" id="112458046"/>
<dbReference type="SUPFAM" id="SSF56672">
    <property type="entry name" value="DNA/RNA polymerases"/>
    <property type="match status" value="1"/>
</dbReference>
<dbReference type="RefSeq" id="XP_024877222.1">
    <property type="nucleotide sequence ID" value="XM_025021454.1"/>
</dbReference>
<feature type="domain" description="Integrase catalytic" evidence="1">
    <location>
        <begin position="1424"/>
        <end position="1618"/>
    </location>
</feature>
<dbReference type="Gene3D" id="2.40.70.10">
    <property type="entry name" value="Acid Proteases"/>
    <property type="match status" value="1"/>
</dbReference>
<dbReference type="PANTHER" id="PTHR47331">
    <property type="entry name" value="PHD-TYPE DOMAIN-CONTAINING PROTEIN"/>
    <property type="match status" value="1"/>
</dbReference>
<dbReference type="Gene3D" id="1.10.340.70">
    <property type="match status" value="1"/>
</dbReference>
<dbReference type="GO" id="GO:0071897">
    <property type="term" value="P:DNA biosynthetic process"/>
    <property type="evidence" value="ECO:0007669"/>
    <property type="project" value="UniProtKB-ARBA"/>
</dbReference>